<keyword evidence="3" id="KW-1185">Reference proteome</keyword>
<organism evidence="2 3">
    <name type="scientific">Streptomyces bauhiniae</name>
    <dbReference type="NCBI Taxonomy" id="2340725"/>
    <lineage>
        <taxon>Bacteria</taxon>
        <taxon>Bacillati</taxon>
        <taxon>Actinomycetota</taxon>
        <taxon>Actinomycetes</taxon>
        <taxon>Kitasatosporales</taxon>
        <taxon>Streptomycetaceae</taxon>
        <taxon>Streptomyces</taxon>
    </lineage>
</organism>
<keyword evidence="1" id="KW-1133">Transmembrane helix</keyword>
<reference evidence="2 3" key="1">
    <citation type="submission" date="2019-04" db="EMBL/GenBank/DDBJ databases">
        <title>Streptomyces sp. nov. Bv016 isolated from bark of Buahinia variegata.</title>
        <authorList>
            <person name="Kanchanasin P."/>
            <person name="Tanasupawat S."/>
            <person name="Yuki M."/>
            <person name="Kudo T."/>
        </authorList>
    </citation>
    <scope>NUCLEOTIDE SEQUENCE [LARGE SCALE GENOMIC DNA]</scope>
    <source>
        <strain evidence="2 3">Bv016</strain>
    </source>
</reference>
<dbReference type="Proteomes" id="UP000298159">
    <property type="component" value="Unassembled WGS sequence"/>
</dbReference>
<feature type="transmembrane region" description="Helical" evidence="1">
    <location>
        <begin position="89"/>
        <end position="110"/>
    </location>
</feature>
<comment type="caution">
    <text evidence="2">The sequence shown here is derived from an EMBL/GenBank/DDBJ whole genome shotgun (WGS) entry which is preliminary data.</text>
</comment>
<evidence type="ECO:0008006" key="4">
    <source>
        <dbReference type="Google" id="ProtNLM"/>
    </source>
</evidence>
<dbReference type="RefSeq" id="WP_135784863.1">
    <property type="nucleotide sequence ID" value="NZ_SRRT01000002.1"/>
</dbReference>
<dbReference type="EMBL" id="SRRT01000002">
    <property type="protein sequence ID" value="TGN79526.1"/>
    <property type="molecule type" value="Genomic_DNA"/>
</dbReference>
<evidence type="ECO:0000313" key="3">
    <source>
        <dbReference type="Proteomes" id="UP000298159"/>
    </source>
</evidence>
<dbReference type="GeneID" id="95447506"/>
<evidence type="ECO:0000313" key="2">
    <source>
        <dbReference type="EMBL" id="TGN79526.1"/>
    </source>
</evidence>
<accession>A0A4Z1DB64</accession>
<keyword evidence="1" id="KW-0472">Membrane</keyword>
<feature type="transmembrane region" description="Helical" evidence="1">
    <location>
        <begin position="61"/>
        <end position="83"/>
    </location>
</feature>
<keyword evidence="1" id="KW-0812">Transmembrane</keyword>
<gene>
    <name evidence="2" type="ORF">E5083_07855</name>
</gene>
<dbReference type="AlphaFoldDB" id="A0A4Z1DB64"/>
<name>A0A4Z1DB64_9ACTN</name>
<sequence>MGSRSPRQLEVGGIKFLRAVKDSPAVCSEEEVEVMLLPDRRAVRAHTPYALRIVMGRLGRLSALHGTLLLLGVVGLVISLVGLDVGSMLALTLGLVGILLSVIGIVAQVIEDWVRVSRIYFDARAKPFDASYSAPYDGWSRVHFNGHSSVHSEELDARLRNDPVIPLEIEPGLWNVPAEYEEARQLVRVRLDFDEPKIRLHDDLVAEADVVRVQRTRYSAHTVTNLLGEKVLRERQRQRELVHGDAVLLRNGQIPRLRYSRCSNHLGVDVVAVSSSGRVVLTLQGEKNTTNQGMLAPSGSGSMDWADLQAAPDLLGLVKSAMLREMSEELGLRRSEQVSSSDVRVLRYARVTNWGGKPQFCGVARLGDVREQVRGIEHRYHRDHFTIEFDPDGGARHFVATIRGYVQDNAARVSFPLYETLDVLCSWLERDPQAWAWLMDRG</sequence>
<protein>
    <recommendedName>
        <fullName evidence="4">Nudix hydrolase domain-containing protein</fullName>
    </recommendedName>
</protein>
<proteinExistence type="predicted"/>
<evidence type="ECO:0000256" key="1">
    <source>
        <dbReference type="SAM" id="Phobius"/>
    </source>
</evidence>